<sequence length="119" mass="12890">MTLSNSGLAEMTPSALTGITVGVGSQTLLFGDMGSILVQCPFVTENKKICKEGHGENATTSPLLFDFLNLDVEVFSIDDFGVLTIKFSTGMGLKIIPEKNGLESYVVSTRRDIFPILLW</sequence>
<keyword evidence="2" id="KW-1185">Reference proteome</keyword>
<evidence type="ECO:0000313" key="2">
    <source>
        <dbReference type="Proteomes" id="UP001148184"/>
    </source>
</evidence>
<gene>
    <name evidence="1" type="ORF">M5G17_26085</name>
</gene>
<dbReference type="EMBL" id="JAMDGZ010000077">
    <property type="protein sequence ID" value="MDD1017134.1"/>
    <property type="molecule type" value="Genomic_DNA"/>
</dbReference>
<accession>A0ABT5PGN7</accession>
<reference evidence="1 2" key="1">
    <citation type="submission" date="2022-05" db="EMBL/GenBank/DDBJ databases">
        <title>Novel Pseudomonas spp. Isolated from a Rainbow Trout Aquaculture Facility.</title>
        <authorList>
            <person name="Testerman T."/>
            <person name="Graf J."/>
        </authorList>
    </citation>
    <scope>NUCLEOTIDE SEQUENCE [LARGE SCALE GENOMIC DNA]</scope>
    <source>
        <strain evidence="1 2">ID1025</strain>
    </source>
</reference>
<organism evidence="1 2">
    <name type="scientific">Pseudomonas rubra</name>
    <dbReference type="NCBI Taxonomy" id="2942627"/>
    <lineage>
        <taxon>Bacteria</taxon>
        <taxon>Pseudomonadati</taxon>
        <taxon>Pseudomonadota</taxon>
        <taxon>Gammaproteobacteria</taxon>
        <taxon>Pseudomonadales</taxon>
        <taxon>Pseudomonadaceae</taxon>
        <taxon>Pseudomonas</taxon>
    </lineage>
</organism>
<name>A0ABT5PGN7_9PSED</name>
<protein>
    <submittedName>
        <fullName evidence="1">Uncharacterized protein</fullName>
    </submittedName>
</protein>
<comment type="caution">
    <text evidence="1">The sequence shown here is derived from an EMBL/GenBank/DDBJ whole genome shotgun (WGS) entry which is preliminary data.</text>
</comment>
<dbReference type="Proteomes" id="UP001148184">
    <property type="component" value="Unassembled WGS sequence"/>
</dbReference>
<proteinExistence type="predicted"/>
<dbReference type="RefSeq" id="WP_273895748.1">
    <property type="nucleotide sequence ID" value="NZ_JAMDGP010000019.1"/>
</dbReference>
<evidence type="ECO:0000313" key="1">
    <source>
        <dbReference type="EMBL" id="MDD1017134.1"/>
    </source>
</evidence>